<keyword evidence="4 5" id="KW-0472">Membrane</keyword>
<evidence type="ECO:0000256" key="5">
    <source>
        <dbReference type="SAM" id="Phobius"/>
    </source>
</evidence>
<keyword evidence="7" id="KW-1185">Reference proteome</keyword>
<proteinExistence type="predicted"/>
<feature type="transmembrane region" description="Helical" evidence="5">
    <location>
        <begin position="53"/>
        <end position="70"/>
    </location>
</feature>
<feature type="non-terminal residue" evidence="6">
    <location>
        <position position="71"/>
    </location>
</feature>
<evidence type="ECO:0000256" key="4">
    <source>
        <dbReference type="ARBA" id="ARBA00023136"/>
    </source>
</evidence>
<dbReference type="Proteomes" id="UP000799757">
    <property type="component" value="Unassembled WGS sequence"/>
</dbReference>
<dbReference type="GO" id="GO:0016020">
    <property type="term" value="C:membrane"/>
    <property type="evidence" value="ECO:0007669"/>
    <property type="project" value="UniProtKB-SubCell"/>
</dbReference>
<reference evidence="6" key="1">
    <citation type="journal article" date="2020" name="Stud. Mycol.">
        <title>101 Dothideomycetes genomes: a test case for predicting lifestyles and emergence of pathogens.</title>
        <authorList>
            <person name="Haridas S."/>
            <person name="Albert R."/>
            <person name="Binder M."/>
            <person name="Bloem J."/>
            <person name="Labutti K."/>
            <person name="Salamov A."/>
            <person name="Andreopoulos B."/>
            <person name="Baker S."/>
            <person name="Barry K."/>
            <person name="Bills G."/>
            <person name="Bluhm B."/>
            <person name="Cannon C."/>
            <person name="Castanera R."/>
            <person name="Culley D."/>
            <person name="Daum C."/>
            <person name="Ezra D."/>
            <person name="Gonzalez J."/>
            <person name="Henrissat B."/>
            <person name="Kuo A."/>
            <person name="Liang C."/>
            <person name="Lipzen A."/>
            <person name="Lutzoni F."/>
            <person name="Magnuson J."/>
            <person name="Mondo S."/>
            <person name="Nolan M."/>
            <person name="Ohm R."/>
            <person name="Pangilinan J."/>
            <person name="Park H.-J."/>
            <person name="Ramirez L."/>
            <person name="Alfaro M."/>
            <person name="Sun H."/>
            <person name="Tritt A."/>
            <person name="Yoshinaga Y."/>
            <person name="Zwiers L.-H."/>
            <person name="Turgeon B."/>
            <person name="Goodwin S."/>
            <person name="Spatafora J."/>
            <person name="Crous P."/>
            <person name="Grigoriev I."/>
        </authorList>
    </citation>
    <scope>NUCLEOTIDE SEQUENCE</scope>
    <source>
        <strain evidence="6">CBS 109.77</strain>
    </source>
</reference>
<evidence type="ECO:0000313" key="6">
    <source>
        <dbReference type="EMBL" id="KAF2789574.1"/>
    </source>
</evidence>
<evidence type="ECO:0000313" key="7">
    <source>
        <dbReference type="Proteomes" id="UP000799757"/>
    </source>
</evidence>
<dbReference type="Gene3D" id="1.20.58.340">
    <property type="entry name" value="Magnesium transport protein CorA, transmembrane region"/>
    <property type="match status" value="1"/>
</dbReference>
<feature type="non-terminal residue" evidence="6">
    <location>
        <position position="1"/>
    </location>
</feature>
<dbReference type="SUPFAM" id="SSF144083">
    <property type="entry name" value="Magnesium transport protein CorA, transmembrane region"/>
    <property type="match status" value="1"/>
</dbReference>
<organism evidence="6 7">
    <name type="scientific">Melanomma pulvis-pyrius CBS 109.77</name>
    <dbReference type="NCBI Taxonomy" id="1314802"/>
    <lineage>
        <taxon>Eukaryota</taxon>
        <taxon>Fungi</taxon>
        <taxon>Dikarya</taxon>
        <taxon>Ascomycota</taxon>
        <taxon>Pezizomycotina</taxon>
        <taxon>Dothideomycetes</taxon>
        <taxon>Pleosporomycetidae</taxon>
        <taxon>Pleosporales</taxon>
        <taxon>Melanommataceae</taxon>
        <taxon>Melanomma</taxon>
    </lineage>
</organism>
<protein>
    <submittedName>
        <fullName evidence="6">Uncharacterized protein</fullName>
    </submittedName>
</protein>
<sequence length="71" mass="8053">QIAHAVRSDSIPMRTIAYVTLLFLPGALIATIFGMNFFQFDPTTSKVVVAKTFWHYWAVTIPITILVIIVW</sequence>
<name>A0A6A6X074_9PLEO</name>
<keyword evidence="3 5" id="KW-1133">Transmembrane helix</keyword>
<evidence type="ECO:0000256" key="1">
    <source>
        <dbReference type="ARBA" id="ARBA00004141"/>
    </source>
</evidence>
<evidence type="ECO:0000256" key="2">
    <source>
        <dbReference type="ARBA" id="ARBA00022692"/>
    </source>
</evidence>
<dbReference type="InterPro" id="IPR045863">
    <property type="entry name" value="CorA_TM1_TM2"/>
</dbReference>
<comment type="subcellular location">
    <subcellularLocation>
        <location evidence="1">Membrane</location>
        <topology evidence="1">Multi-pass membrane protein</topology>
    </subcellularLocation>
</comment>
<keyword evidence="2 5" id="KW-0812">Transmembrane</keyword>
<evidence type="ECO:0000256" key="3">
    <source>
        <dbReference type="ARBA" id="ARBA00022989"/>
    </source>
</evidence>
<accession>A0A6A6X074</accession>
<dbReference type="AlphaFoldDB" id="A0A6A6X074"/>
<feature type="transmembrane region" description="Helical" evidence="5">
    <location>
        <begin position="16"/>
        <end position="38"/>
    </location>
</feature>
<gene>
    <name evidence="6" type="ORF">K505DRAFT_210879</name>
</gene>
<dbReference type="OrthoDB" id="2830640at2759"/>
<dbReference type="EMBL" id="MU002127">
    <property type="protein sequence ID" value="KAF2789574.1"/>
    <property type="molecule type" value="Genomic_DNA"/>
</dbReference>